<feature type="transmembrane region" description="Helical" evidence="1">
    <location>
        <begin position="64"/>
        <end position="87"/>
    </location>
</feature>
<keyword evidence="3" id="KW-1185">Reference proteome</keyword>
<feature type="transmembrane region" description="Helical" evidence="1">
    <location>
        <begin position="99"/>
        <end position="122"/>
    </location>
</feature>
<evidence type="ECO:0000313" key="3">
    <source>
        <dbReference type="Proteomes" id="UP000238220"/>
    </source>
</evidence>
<proteinExistence type="predicted"/>
<evidence type="ECO:0000256" key="1">
    <source>
        <dbReference type="SAM" id="Phobius"/>
    </source>
</evidence>
<dbReference type="InterPro" id="IPR010406">
    <property type="entry name" value="DUF1003"/>
</dbReference>
<dbReference type="Pfam" id="PF06210">
    <property type="entry name" value="DUF1003"/>
    <property type="match status" value="1"/>
</dbReference>
<dbReference type="Proteomes" id="UP000238220">
    <property type="component" value="Unassembled WGS sequence"/>
</dbReference>
<evidence type="ECO:0008006" key="4">
    <source>
        <dbReference type="Google" id="ProtNLM"/>
    </source>
</evidence>
<dbReference type="PANTHER" id="PTHR41386:SF1">
    <property type="entry name" value="MEMBRANE PROTEIN"/>
    <property type="match status" value="1"/>
</dbReference>
<comment type="caution">
    <text evidence="2">The sequence shown here is derived from an EMBL/GenBank/DDBJ whole genome shotgun (WGS) entry which is preliminary data.</text>
</comment>
<evidence type="ECO:0000313" key="2">
    <source>
        <dbReference type="EMBL" id="PPE74913.1"/>
    </source>
</evidence>
<dbReference type="OrthoDB" id="9795736at2"/>
<dbReference type="EMBL" id="PSNW01000002">
    <property type="protein sequence ID" value="PPE74913.1"/>
    <property type="molecule type" value="Genomic_DNA"/>
</dbReference>
<sequence length="184" mass="20864">MSKTKASLNYLDAAARWFGRSPDDLGEAERRALAHAARRQAATEDPNRLLDEQARFGERLADRVAAFGGSWLFISLFACFLLGWAVLNTEILGKTAFDPYPYVFLNLVLSMLAAVQAPLILMSQNRQSGKDRQMAAHDYEINLKSEIEIMALHDKLDALRLEQLAELVERQQKQIELLTEMLRK</sequence>
<keyword evidence="1" id="KW-0812">Transmembrane</keyword>
<name>A0A2S5TIV0_9GAMM</name>
<accession>A0A2S5TIV0</accession>
<dbReference type="AlphaFoldDB" id="A0A2S5TIV0"/>
<keyword evidence="1" id="KW-1133">Transmembrane helix</keyword>
<organism evidence="2 3">
    <name type="scientific">Solimonas fluminis</name>
    <dbReference type="NCBI Taxonomy" id="2086571"/>
    <lineage>
        <taxon>Bacteria</taxon>
        <taxon>Pseudomonadati</taxon>
        <taxon>Pseudomonadota</taxon>
        <taxon>Gammaproteobacteria</taxon>
        <taxon>Nevskiales</taxon>
        <taxon>Nevskiaceae</taxon>
        <taxon>Solimonas</taxon>
    </lineage>
</organism>
<protein>
    <recommendedName>
        <fullName evidence="4">Cyclic nucleotide-binding protein</fullName>
    </recommendedName>
</protein>
<dbReference type="PANTHER" id="PTHR41386">
    <property type="entry name" value="INTEGRAL MEMBRANE PROTEIN-RELATED"/>
    <property type="match status" value="1"/>
</dbReference>
<keyword evidence="1" id="KW-0472">Membrane</keyword>
<gene>
    <name evidence="2" type="ORF">C3942_04345</name>
</gene>
<dbReference type="RefSeq" id="WP_104229140.1">
    <property type="nucleotide sequence ID" value="NZ_PSNW01000002.1"/>
</dbReference>
<reference evidence="2 3" key="1">
    <citation type="submission" date="2018-02" db="EMBL/GenBank/DDBJ databases">
        <title>Genome sequencing of Solimonas sp. HR-BB.</title>
        <authorList>
            <person name="Lee Y."/>
            <person name="Jeon C.O."/>
        </authorList>
    </citation>
    <scope>NUCLEOTIDE SEQUENCE [LARGE SCALE GENOMIC DNA]</scope>
    <source>
        <strain evidence="2 3">HR-BB</strain>
    </source>
</reference>